<dbReference type="Proteomes" id="UP000800038">
    <property type="component" value="Unassembled WGS sequence"/>
</dbReference>
<dbReference type="InterPro" id="IPR013078">
    <property type="entry name" value="His_Pase_superF_clade-1"/>
</dbReference>
<dbReference type="AlphaFoldDB" id="A0A6A5SNY2"/>
<feature type="region of interest" description="Disordered" evidence="1">
    <location>
        <begin position="195"/>
        <end position="216"/>
    </location>
</feature>
<dbReference type="Pfam" id="PF00300">
    <property type="entry name" value="His_Phos_1"/>
    <property type="match status" value="1"/>
</dbReference>
<accession>A0A6A5SNY2</accession>
<name>A0A6A5SNY2_9PLEO</name>
<evidence type="ECO:0000313" key="3">
    <source>
        <dbReference type="Proteomes" id="UP000800038"/>
    </source>
</evidence>
<evidence type="ECO:0000256" key="1">
    <source>
        <dbReference type="SAM" id="MobiDB-lite"/>
    </source>
</evidence>
<gene>
    <name evidence="2" type="ORF">EJ02DRAFT_377446</name>
</gene>
<dbReference type="PANTHER" id="PTHR48100">
    <property type="entry name" value="BROAD-SPECIFICITY PHOSPHATASE YOR283W-RELATED"/>
    <property type="match status" value="1"/>
</dbReference>
<keyword evidence="3" id="KW-1185">Reference proteome</keyword>
<protein>
    <submittedName>
        <fullName evidence="2">Phosphoglycerate mutase</fullName>
    </submittedName>
</protein>
<dbReference type="InterPro" id="IPR029033">
    <property type="entry name" value="His_PPase_superfam"/>
</dbReference>
<dbReference type="GO" id="GO:0016791">
    <property type="term" value="F:phosphatase activity"/>
    <property type="evidence" value="ECO:0007669"/>
    <property type="project" value="TreeGrafter"/>
</dbReference>
<organism evidence="2 3">
    <name type="scientific">Clathrospora elynae</name>
    <dbReference type="NCBI Taxonomy" id="706981"/>
    <lineage>
        <taxon>Eukaryota</taxon>
        <taxon>Fungi</taxon>
        <taxon>Dikarya</taxon>
        <taxon>Ascomycota</taxon>
        <taxon>Pezizomycotina</taxon>
        <taxon>Dothideomycetes</taxon>
        <taxon>Pleosporomycetidae</taxon>
        <taxon>Pleosporales</taxon>
        <taxon>Diademaceae</taxon>
        <taxon>Clathrospora</taxon>
    </lineage>
</organism>
<feature type="compositionally biased region" description="Basic and acidic residues" evidence="1">
    <location>
        <begin position="197"/>
        <end position="206"/>
    </location>
</feature>
<dbReference type="OrthoDB" id="496981at2759"/>
<sequence>MARIIHCIRHAQGVHNLSYSNHDIPDPSLTPFGERQCHDIVTKFPYHDQVELVVTSPLRRTVHTALLGFAPAVTRGVQIFALPSLQEASTLPCDTGSDLSILQTEFQDTVADLALVDAGWQVKDNSSLTSDALLARAEKTRQWLLARPENHIVVVSHGCFLHFLTDDWSDSINAQATGWANTEFRSYELSSDSAGTRIRETPESRSRRGLSSCETQTDEQRLLQRANTLDTWKTWGIVSG</sequence>
<dbReference type="Gene3D" id="3.40.50.1240">
    <property type="entry name" value="Phosphoglycerate mutase-like"/>
    <property type="match status" value="1"/>
</dbReference>
<dbReference type="CDD" id="cd07067">
    <property type="entry name" value="HP_PGM_like"/>
    <property type="match status" value="1"/>
</dbReference>
<reference evidence="2" key="1">
    <citation type="journal article" date="2020" name="Stud. Mycol.">
        <title>101 Dothideomycetes genomes: a test case for predicting lifestyles and emergence of pathogens.</title>
        <authorList>
            <person name="Haridas S."/>
            <person name="Albert R."/>
            <person name="Binder M."/>
            <person name="Bloem J."/>
            <person name="Labutti K."/>
            <person name="Salamov A."/>
            <person name="Andreopoulos B."/>
            <person name="Baker S."/>
            <person name="Barry K."/>
            <person name="Bills G."/>
            <person name="Bluhm B."/>
            <person name="Cannon C."/>
            <person name="Castanera R."/>
            <person name="Culley D."/>
            <person name="Daum C."/>
            <person name="Ezra D."/>
            <person name="Gonzalez J."/>
            <person name="Henrissat B."/>
            <person name="Kuo A."/>
            <person name="Liang C."/>
            <person name="Lipzen A."/>
            <person name="Lutzoni F."/>
            <person name="Magnuson J."/>
            <person name="Mondo S."/>
            <person name="Nolan M."/>
            <person name="Ohm R."/>
            <person name="Pangilinan J."/>
            <person name="Park H.-J."/>
            <person name="Ramirez L."/>
            <person name="Alfaro M."/>
            <person name="Sun H."/>
            <person name="Tritt A."/>
            <person name="Yoshinaga Y."/>
            <person name="Zwiers L.-H."/>
            <person name="Turgeon B."/>
            <person name="Goodwin S."/>
            <person name="Spatafora J."/>
            <person name="Crous P."/>
            <person name="Grigoriev I."/>
        </authorList>
    </citation>
    <scope>NUCLEOTIDE SEQUENCE</scope>
    <source>
        <strain evidence="2">CBS 161.51</strain>
    </source>
</reference>
<dbReference type="EMBL" id="ML976046">
    <property type="protein sequence ID" value="KAF1941512.1"/>
    <property type="molecule type" value="Genomic_DNA"/>
</dbReference>
<dbReference type="SMART" id="SM00855">
    <property type="entry name" value="PGAM"/>
    <property type="match status" value="1"/>
</dbReference>
<dbReference type="SUPFAM" id="SSF53254">
    <property type="entry name" value="Phosphoglycerate mutase-like"/>
    <property type="match status" value="1"/>
</dbReference>
<dbReference type="PANTHER" id="PTHR48100:SF54">
    <property type="entry name" value="PHOSPHATASE SPAC5H10.03-RELATED"/>
    <property type="match status" value="1"/>
</dbReference>
<proteinExistence type="predicted"/>
<dbReference type="GO" id="GO:0005737">
    <property type="term" value="C:cytoplasm"/>
    <property type="evidence" value="ECO:0007669"/>
    <property type="project" value="TreeGrafter"/>
</dbReference>
<evidence type="ECO:0000313" key="2">
    <source>
        <dbReference type="EMBL" id="KAF1941512.1"/>
    </source>
</evidence>
<dbReference type="InterPro" id="IPR050275">
    <property type="entry name" value="PGM_Phosphatase"/>
</dbReference>